<evidence type="ECO:0000313" key="2">
    <source>
        <dbReference type="EMBL" id="KAJ7199819.1"/>
    </source>
</evidence>
<sequence>MHNEPAIKQLGITFIELTLSQAVCLKPTSSNRRSCRFSRASVRRPRPRSPSPRPRRTARVRTVCTSQRSRARSAIASLPRSSPPPRPRATRRRRPSTHTVAEPEAALEQGDAPVPIPARPAQKRRPSFRAEASIDMTPDPTPTGYSPAVTTRQICAVAPARAPRPAVACIGPATRILACTRRRLARANPSGAPRLYRIRDTRCASANDARGAARAQRPFRYHRAPDPSASAICGASGTGGGTAAGAAPREQLDVCRN</sequence>
<evidence type="ECO:0000313" key="3">
    <source>
        <dbReference type="Proteomes" id="UP001219525"/>
    </source>
</evidence>
<evidence type="ECO:0000256" key="1">
    <source>
        <dbReference type="SAM" id="MobiDB-lite"/>
    </source>
</evidence>
<keyword evidence="3" id="KW-1185">Reference proteome</keyword>
<organism evidence="2 3">
    <name type="scientific">Mycena pura</name>
    <dbReference type="NCBI Taxonomy" id="153505"/>
    <lineage>
        <taxon>Eukaryota</taxon>
        <taxon>Fungi</taxon>
        <taxon>Dikarya</taxon>
        <taxon>Basidiomycota</taxon>
        <taxon>Agaricomycotina</taxon>
        <taxon>Agaricomycetes</taxon>
        <taxon>Agaricomycetidae</taxon>
        <taxon>Agaricales</taxon>
        <taxon>Marasmiineae</taxon>
        <taxon>Mycenaceae</taxon>
        <taxon>Mycena</taxon>
    </lineage>
</organism>
<comment type="caution">
    <text evidence="2">The sequence shown here is derived from an EMBL/GenBank/DDBJ whole genome shotgun (WGS) entry which is preliminary data.</text>
</comment>
<dbReference type="Proteomes" id="UP001219525">
    <property type="component" value="Unassembled WGS sequence"/>
</dbReference>
<accession>A0AAD6Y8T7</accession>
<feature type="compositionally biased region" description="Basic residues" evidence="1">
    <location>
        <begin position="33"/>
        <end position="59"/>
    </location>
</feature>
<feature type="region of interest" description="Disordered" evidence="1">
    <location>
        <begin position="232"/>
        <end position="257"/>
    </location>
</feature>
<dbReference type="EMBL" id="JARJCW010000066">
    <property type="protein sequence ID" value="KAJ7199819.1"/>
    <property type="molecule type" value="Genomic_DNA"/>
</dbReference>
<reference evidence="2" key="1">
    <citation type="submission" date="2023-03" db="EMBL/GenBank/DDBJ databases">
        <title>Massive genome expansion in bonnet fungi (Mycena s.s.) driven by repeated elements and novel gene families across ecological guilds.</title>
        <authorList>
            <consortium name="Lawrence Berkeley National Laboratory"/>
            <person name="Harder C.B."/>
            <person name="Miyauchi S."/>
            <person name="Viragh M."/>
            <person name="Kuo A."/>
            <person name="Thoen E."/>
            <person name="Andreopoulos B."/>
            <person name="Lu D."/>
            <person name="Skrede I."/>
            <person name="Drula E."/>
            <person name="Henrissat B."/>
            <person name="Morin E."/>
            <person name="Kohler A."/>
            <person name="Barry K."/>
            <person name="LaButti K."/>
            <person name="Morin E."/>
            <person name="Salamov A."/>
            <person name="Lipzen A."/>
            <person name="Mereny Z."/>
            <person name="Hegedus B."/>
            <person name="Baldrian P."/>
            <person name="Stursova M."/>
            <person name="Weitz H."/>
            <person name="Taylor A."/>
            <person name="Grigoriev I.V."/>
            <person name="Nagy L.G."/>
            <person name="Martin F."/>
            <person name="Kauserud H."/>
        </authorList>
    </citation>
    <scope>NUCLEOTIDE SEQUENCE</scope>
    <source>
        <strain evidence="2">9144</strain>
    </source>
</reference>
<proteinExistence type="predicted"/>
<name>A0AAD6Y8T7_9AGAR</name>
<feature type="region of interest" description="Disordered" evidence="1">
    <location>
        <begin position="28"/>
        <end position="145"/>
    </location>
</feature>
<protein>
    <submittedName>
        <fullName evidence="2">Uncharacterized protein</fullName>
    </submittedName>
</protein>
<dbReference type="AlphaFoldDB" id="A0AAD6Y8T7"/>
<gene>
    <name evidence="2" type="ORF">GGX14DRAFT_401109</name>
</gene>